<gene>
    <name evidence="6" type="primary">LOC18588785</name>
</gene>
<name>A0AB32UQ89_THECC</name>
<dbReference type="RefSeq" id="XP_007013487.2">
    <property type="nucleotide sequence ID" value="XM_007013425.2"/>
</dbReference>
<evidence type="ECO:0000256" key="2">
    <source>
        <dbReference type="ARBA" id="ARBA00023180"/>
    </source>
</evidence>
<dbReference type="InterPro" id="IPR039391">
    <property type="entry name" value="Phytocyanin-like"/>
</dbReference>
<dbReference type="Proteomes" id="UP000694886">
    <property type="component" value="Chromosome 9"/>
</dbReference>
<dbReference type="PROSITE" id="PS51485">
    <property type="entry name" value="PHYTOCYANIN"/>
    <property type="match status" value="2"/>
</dbReference>
<dbReference type="GeneID" id="18588785"/>
<dbReference type="Gramene" id="Tc09v2_t011090.1">
    <property type="protein sequence ID" value="Tc09v2_p011090.1"/>
    <property type="gene ID" value="Tc09v2_g011090"/>
</dbReference>
<dbReference type="SUPFAM" id="SSF49503">
    <property type="entry name" value="Cupredoxins"/>
    <property type="match status" value="2"/>
</dbReference>
<dbReference type="InterPro" id="IPR003245">
    <property type="entry name" value="Phytocyanin_dom"/>
</dbReference>
<evidence type="ECO:0000259" key="4">
    <source>
        <dbReference type="PROSITE" id="PS51485"/>
    </source>
</evidence>
<keyword evidence="1" id="KW-1015">Disulfide bond</keyword>
<accession>A0AB32UQ89</accession>
<evidence type="ECO:0000256" key="1">
    <source>
        <dbReference type="ARBA" id="ARBA00023157"/>
    </source>
</evidence>
<dbReference type="FunFam" id="2.60.40.420:FF:000034">
    <property type="entry name" value="Cupredoxin superfamily protein"/>
    <property type="match status" value="2"/>
</dbReference>
<dbReference type="GO" id="GO:0009055">
    <property type="term" value="F:electron transfer activity"/>
    <property type="evidence" value="ECO:0007669"/>
    <property type="project" value="InterPro"/>
</dbReference>
<protein>
    <submittedName>
        <fullName evidence="6">Early nodulin-like protein 2</fullName>
    </submittedName>
</protein>
<dbReference type="Pfam" id="PF02298">
    <property type="entry name" value="Cu_bind_like"/>
    <property type="match status" value="2"/>
</dbReference>
<evidence type="ECO:0000313" key="6">
    <source>
        <dbReference type="RefSeq" id="XP_007013487.2"/>
    </source>
</evidence>
<dbReference type="InterPro" id="IPR008972">
    <property type="entry name" value="Cupredoxin"/>
</dbReference>
<proteinExistence type="predicted"/>
<dbReference type="KEGG" id="tcc:18588785"/>
<evidence type="ECO:0000256" key="3">
    <source>
        <dbReference type="SAM" id="MobiDB-lite"/>
    </source>
</evidence>
<organism evidence="5 6">
    <name type="scientific">Theobroma cacao</name>
    <name type="common">Cacao</name>
    <name type="synonym">Cocoa</name>
    <dbReference type="NCBI Taxonomy" id="3641"/>
    <lineage>
        <taxon>Eukaryota</taxon>
        <taxon>Viridiplantae</taxon>
        <taxon>Streptophyta</taxon>
        <taxon>Embryophyta</taxon>
        <taxon>Tracheophyta</taxon>
        <taxon>Spermatophyta</taxon>
        <taxon>Magnoliopsida</taxon>
        <taxon>eudicotyledons</taxon>
        <taxon>Gunneridae</taxon>
        <taxon>Pentapetalae</taxon>
        <taxon>rosids</taxon>
        <taxon>malvids</taxon>
        <taxon>Malvales</taxon>
        <taxon>Malvaceae</taxon>
        <taxon>Byttnerioideae</taxon>
        <taxon>Theobroma</taxon>
    </lineage>
</organism>
<evidence type="ECO:0000313" key="5">
    <source>
        <dbReference type="Proteomes" id="UP000694886"/>
    </source>
</evidence>
<dbReference type="Gene3D" id="2.60.40.420">
    <property type="entry name" value="Cupredoxins - blue copper proteins"/>
    <property type="match status" value="2"/>
</dbReference>
<reference evidence="6" key="2">
    <citation type="submission" date="2025-08" db="UniProtKB">
        <authorList>
            <consortium name="RefSeq"/>
        </authorList>
    </citation>
    <scope>IDENTIFICATION</scope>
</reference>
<feature type="domain" description="Phytocyanin" evidence="4">
    <location>
        <begin position="56"/>
        <end position="159"/>
    </location>
</feature>
<dbReference type="PANTHER" id="PTHR33021">
    <property type="entry name" value="BLUE COPPER PROTEIN"/>
    <property type="match status" value="1"/>
</dbReference>
<dbReference type="AlphaFoldDB" id="A0AB32UQ89"/>
<reference evidence="5" key="1">
    <citation type="journal article" date="1997" name="Nucleic Acids Res.">
        <title>tRNAscan-SE: a program for improved detection of transfer RNA genes in genomic sequence.</title>
        <authorList>
            <person name="Lowe T.M."/>
            <person name="Eddy S.R."/>
        </authorList>
    </citation>
    <scope>NUCLEOTIDE SEQUENCE [LARGE SCALE GENOMIC DNA]</scope>
    <source>
        <strain evidence="5">r\B97-61/B2</strain>
    </source>
</reference>
<feature type="compositionally biased region" description="Low complexity" evidence="3">
    <location>
        <begin position="280"/>
        <end position="299"/>
    </location>
</feature>
<feature type="domain" description="Phytocyanin" evidence="4">
    <location>
        <begin position="175"/>
        <end position="278"/>
    </location>
</feature>
<dbReference type="PANTHER" id="PTHR33021:SF325">
    <property type="entry name" value="PHYTOCYANIN DOMAIN-CONTAINING PROTEIN"/>
    <property type="match status" value="1"/>
</dbReference>
<keyword evidence="2" id="KW-0325">Glycoprotein</keyword>
<sequence>MSIKSHKDTNQPLGSQILGRYKTQNNSLTKDMARSSSLAILVIALLAILQATAAQTTHVVGDELGWLVPPGGPIAYSTWAAMQTFTVGDVLVFNFTTGEQDVAMVTREAYETCNSTNPISLKTTGPANFTLDSIREYYFIGTMDQRCSLGQKLAINVPAPGPRPSSVPPPPRGPITYTVGDDLGWLVPPAGPLAYETWAFNKTFLLGDTLVFNFINGTQDVAVVTKEAYETCDTNNTITVLTTSPANITLTTTGEHFFTSTYARHCDLGQKLAINVTAITSTSNPPSSSTEPPSSGSNPVSEGPSAAPPPSLVSSAPSPLISGFFITLFSLAMAFF</sequence>
<feature type="region of interest" description="Disordered" evidence="3">
    <location>
        <begin position="280"/>
        <end position="312"/>
    </location>
</feature>